<sequence length="248" mass="26198">MSACNSPQQQHRNHQRTCQRAPPPAHLPPVVQEPKPVRLASPGMGYPFPLMLSRANTPREEILASPYKGDGWDTPASSSRASSFATSSRRPSTFTSTFSDSSCSTRSSSDALSSADDVSSASSPFSERADVNASAGGPVPPTTPAEHAHSRVKHAGSTPGAPPPNPLVTLERPPEMLDLDDIREASPNSARTSPVSDASHDRKDIEDDGAEERKKRNPLTGGLATLSMSGSHSTKEDGRGVGPKVEVD</sequence>
<protein>
    <submittedName>
        <fullName evidence="2">Proteophosphoglycan ppg4</fullName>
    </submittedName>
</protein>
<evidence type="ECO:0000313" key="2">
    <source>
        <dbReference type="EMBL" id="GEM07015.1"/>
    </source>
</evidence>
<feature type="compositionally biased region" description="Low complexity" evidence="1">
    <location>
        <begin position="74"/>
        <end position="126"/>
    </location>
</feature>
<reference evidence="2 3" key="1">
    <citation type="submission" date="2019-07" db="EMBL/GenBank/DDBJ databases">
        <title>Rhodotorula toruloides NBRC10032 genome sequencing.</title>
        <authorList>
            <person name="Shida Y."/>
            <person name="Takaku H."/>
            <person name="Ogasawara W."/>
            <person name="Mori K."/>
        </authorList>
    </citation>
    <scope>NUCLEOTIDE SEQUENCE [LARGE SCALE GENOMIC DNA]</scope>
    <source>
        <strain evidence="2 3">NBRC10032</strain>
    </source>
</reference>
<organism evidence="2 3">
    <name type="scientific">Rhodotorula toruloides</name>
    <name type="common">Yeast</name>
    <name type="synonym">Rhodosporidium toruloides</name>
    <dbReference type="NCBI Taxonomy" id="5286"/>
    <lineage>
        <taxon>Eukaryota</taxon>
        <taxon>Fungi</taxon>
        <taxon>Dikarya</taxon>
        <taxon>Basidiomycota</taxon>
        <taxon>Pucciniomycotina</taxon>
        <taxon>Microbotryomycetes</taxon>
        <taxon>Sporidiobolales</taxon>
        <taxon>Sporidiobolaceae</taxon>
        <taxon>Rhodotorula</taxon>
    </lineage>
</organism>
<feature type="region of interest" description="Disordered" evidence="1">
    <location>
        <begin position="1"/>
        <end position="248"/>
    </location>
</feature>
<dbReference type="OrthoDB" id="2526760at2759"/>
<dbReference type="Proteomes" id="UP000321518">
    <property type="component" value="Unassembled WGS sequence"/>
</dbReference>
<feature type="compositionally biased region" description="Polar residues" evidence="1">
    <location>
        <begin position="186"/>
        <end position="196"/>
    </location>
</feature>
<evidence type="ECO:0000313" key="3">
    <source>
        <dbReference type="Proteomes" id="UP000321518"/>
    </source>
</evidence>
<proteinExistence type="predicted"/>
<evidence type="ECO:0000256" key="1">
    <source>
        <dbReference type="SAM" id="MobiDB-lite"/>
    </source>
</evidence>
<feature type="compositionally biased region" description="Polar residues" evidence="1">
    <location>
        <begin position="1"/>
        <end position="10"/>
    </location>
</feature>
<feature type="compositionally biased region" description="Basic and acidic residues" evidence="1">
    <location>
        <begin position="172"/>
        <end position="184"/>
    </location>
</feature>
<comment type="caution">
    <text evidence="2">The sequence shown here is derived from an EMBL/GenBank/DDBJ whole genome shotgun (WGS) entry which is preliminary data.</text>
</comment>
<name>A0A511KAJ3_RHOTO</name>
<accession>A0A511KAJ3</accession>
<gene>
    <name evidence="2" type="ORF">Rt10032_c02g1032</name>
</gene>
<dbReference type="AlphaFoldDB" id="A0A511KAJ3"/>
<dbReference type="EMBL" id="BJWK01000002">
    <property type="protein sequence ID" value="GEM07015.1"/>
    <property type="molecule type" value="Genomic_DNA"/>
</dbReference>
<feature type="compositionally biased region" description="Basic and acidic residues" evidence="1">
    <location>
        <begin position="233"/>
        <end position="248"/>
    </location>
</feature>